<name>A0ABU1SA03_9MICO</name>
<keyword evidence="6" id="KW-0175">Coiled coil</keyword>
<sequence length="343" mass="35999">MDQDERPPRPGNPIARAVSATVAWALRRRAARAALLYLERRGPSLADGITYRALFSVFAAVLLGFSAAGLWLSGNPEAFDALVRTVGTAIPGLVGEGGLVDPARIRVPAELSVTGAVSLIALVGATIGAVGSLRTALRTLAGTLADDVFWLWVILRNLALAAGIGLAFAFTAFATFSGTAGIRAVTGFFGARHGAEEFWAERLLDLVVVFALDTLLVAALFLVLSGVRAPARALWQGALLGGAGLLVLQQLSGLFVGGARANPLLASFAALIALLLWLNLSAQVLLYAGAYVITAAEDEADERSGHPQTFAERRLERAVRVLAAAEAERETAEKAVAAERRPR</sequence>
<dbReference type="Proteomes" id="UP001259347">
    <property type="component" value="Unassembled WGS sequence"/>
</dbReference>
<evidence type="ECO:0000256" key="5">
    <source>
        <dbReference type="ARBA" id="ARBA00023136"/>
    </source>
</evidence>
<feature type="transmembrane region" description="Helical" evidence="7">
    <location>
        <begin position="206"/>
        <end position="227"/>
    </location>
</feature>
<dbReference type="PANTHER" id="PTHR30213">
    <property type="entry name" value="INNER MEMBRANE PROTEIN YHJD"/>
    <property type="match status" value="1"/>
</dbReference>
<dbReference type="PANTHER" id="PTHR30213:SF1">
    <property type="entry name" value="INNER MEMBRANE PROTEIN YHJD"/>
    <property type="match status" value="1"/>
</dbReference>
<evidence type="ECO:0000256" key="4">
    <source>
        <dbReference type="ARBA" id="ARBA00022989"/>
    </source>
</evidence>
<feature type="transmembrane region" description="Helical" evidence="7">
    <location>
        <begin position="49"/>
        <end position="72"/>
    </location>
</feature>
<evidence type="ECO:0000256" key="2">
    <source>
        <dbReference type="ARBA" id="ARBA00022475"/>
    </source>
</evidence>
<dbReference type="EMBL" id="JAVDUM010000003">
    <property type="protein sequence ID" value="MDR6866440.1"/>
    <property type="molecule type" value="Genomic_DNA"/>
</dbReference>
<evidence type="ECO:0000256" key="6">
    <source>
        <dbReference type="SAM" id="Coils"/>
    </source>
</evidence>
<comment type="caution">
    <text evidence="8">The sequence shown here is derived from an EMBL/GenBank/DDBJ whole genome shotgun (WGS) entry which is preliminary data.</text>
</comment>
<dbReference type="PIRSF" id="PIRSF035875">
    <property type="entry name" value="RNase_BN"/>
    <property type="match status" value="1"/>
</dbReference>
<evidence type="ECO:0000313" key="8">
    <source>
        <dbReference type="EMBL" id="MDR6866440.1"/>
    </source>
</evidence>
<keyword evidence="4 7" id="KW-1133">Transmembrane helix</keyword>
<keyword evidence="3 7" id="KW-0812">Transmembrane</keyword>
<evidence type="ECO:0000313" key="9">
    <source>
        <dbReference type="Proteomes" id="UP001259347"/>
    </source>
</evidence>
<dbReference type="Pfam" id="PF03631">
    <property type="entry name" value="Virul_fac_BrkB"/>
    <property type="match status" value="1"/>
</dbReference>
<gene>
    <name evidence="8" type="ORF">J2Y69_001032</name>
</gene>
<dbReference type="RefSeq" id="WP_310018235.1">
    <property type="nucleotide sequence ID" value="NZ_JAVDUM010000003.1"/>
</dbReference>
<feature type="coiled-coil region" evidence="6">
    <location>
        <begin position="308"/>
        <end position="335"/>
    </location>
</feature>
<keyword evidence="2" id="KW-1003">Cell membrane</keyword>
<feature type="transmembrane region" description="Helical" evidence="7">
    <location>
        <begin position="239"/>
        <end position="259"/>
    </location>
</feature>
<keyword evidence="5 7" id="KW-0472">Membrane</keyword>
<comment type="subcellular location">
    <subcellularLocation>
        <location evidence="1">Cell membrane</location>
        <topology evidence="1">Multi-pass membrane protein</topology>
    </subcellularLocation>
</comment>
<proteinExistence type="predicted"/>
<reference evidence="8 9" key="1">
    <citation type="submission" date="2023-07" db="EMBL/GenBank/DDBJ databases">
        <title>Sorghum-associated microbial communities from plants grown in Nebraska, USA.</title>
        <authorList>
            <person name="Schachtman D."/>
        </authorList>
    </citation>
    <scope>NUCLEOTIDE SEQUENCE [LARGE SCALE GENOMIC DNA]</scope>
    <source>
        <strain evidence="8 9">2980</strain>
    </source>
</reference>
<protein>
    <submittedName>
        <fullName evidence="8">Membrane protein</fullName>
    </submittedName>
</protein>
<feature type="transmembrane region" description="Helical" evidence="7">
    <location>
        <begin position="149"/>
        <end position="173"/>
    </location>
</feature>
<dbReference type="InterPro" id="IPR017039">
    <property type="entry name" value="Virul_fac_BrkB"/>
</dbReference>
<feature type="transmembrane region" description="Helical" evidence="7">
    <location>
        <begin position="265"/>
        <end position="293"/>
    </location>
</feature>
<accession>A0ABU1SA03</accession>
<evidence type="ECO:0000256" key="7">
    <source>
        <dbReference type="SAM" id="Phobius"/>
    </source>
</evidence>
<evidence type="ECO:0000256" key="3">
    <source>
        <dbReference type="ARBA" id="ARBA00022692"/>
    </source>
</evidence>
<evidence type="ECO:0000256" key="1">
    <source>
        <dbReference type="ARBA" id="ARBA00004651"/>
    </source>
</evidence>
<keyword evidence="9" id="KW-1185">Reference proteome</keyword>
<organism evidence="8 9">
    <name type="scientific">Microbacterium resistens</name>
    <dbReference type="NCBI Taxonomy" id="156977"/>
    <lineage>
        <taxon>Bacteria</taxon>
        <taxon>Bacillati</taxon>
        <taxon>Actinomycetota</taxon>
        <taxon>Actinomycetes</taxon>
        <taxon>Micrococcales</taxon>
        <taxon>Microbacteriaceae</taxon>
        <taxon>Microbacterium</taxon>
    </lineage>
</organism>
<feature type="transmembrane region" description="Helical" evidence="7">
    <location>
        <begin position="116"/>
        <end position="137"/>
    </location>
</feature>